<dbReference type="InterPro" id="IPR006119">
    <property type="entry name" value="Resolv_N"/>
</dbReference>
<dbReference type="PROSITE" id="PS51737">
    <property type="entry name" value="RECOMBINASE_DNA_BIND"/>
    <property type="match status" value="1"/>
</dbReference>
<dbReference type="Pfam" id="PF00239">
    <property type="entry name" value="Resolvase"/>
    <property type="match status" value="1"/>
</dbReference>
<dbReference type="OrthoDB" id="7277848at2"/>
<comment type="caution">
    <text evidence="9">The sequence shown here is derived from an EMBL/GenBank/DDBJ whole genome shotgun (WGS) entry which is preliminary data.</text>
</comment>
<dbReference type="InterPro" id="IPR036162">
    <property type="entry name" value="Resolvase-like_N_sf"/>
</dbReference>
<feature type="region of interest" description="Disordered" evidence="6">
    <location>
        <begin position="248"/>
        <end position="275"/>
    </location>
</feature>
<dbReference type="PROSITE" id="PS51736">
    <property type="entry name" value="RECOMBINASES_3"/>
    <property type="match status" value="1"/>
</dbReference>
<evidence type="ECO:0000259" key="7">
    <source>
        <dbReference type="PROSITE" id="PS51736"/>
    </source>
</evidence>
<dbReference type="PROSITE" id="PS00397">
    <property type="entry name" value="RECOMBINASES_1"/>
    <property type="match status" value="1"/>
</dbReference>
<dbReference type="Pfam" id="PF07508">
    <property type="entry name" value="Recombinase"/>
    <property type="match status" value="1"/>
</dbReference>
<dbReference type="GO" id="GO:0000150">
    <property type="term" value="F:DNA strand exchange activity"/>
    <property type="evidence" value="ECO:0007669"/>
    <property type="project" value="InterPro"/>
</dbReference>
<evidence type="ECO:0000256" key="4">
    <source>
        <dbReference type="PIRSR" id="PIRSR606118-50"/>
    </source>
</evidence>
<evidence type="ECO:0000256" key="2">
    <source>
        <dbReference type="ARBA" id="ARBA00023125"/>
    </source>
</evidence>
<dbReference type="InterPro" id="IPR025827">
    <property type="entry name" value="Zn_ribbon_recom_dom"/>
</dbReference>
<feature type="domain" description="Resolvase/invertase-type recombinase catalytic" evidence="7">
    <location>
        <begin position="5"/>
        <end position="152"/>
    </location>
</feature>
<dbReference type="InterPro" id="IPR011109">
    <property type="entry name" value="DNA_bind_recombinase_dom"/>
</dbReference>
<evidence type="ECO:0000256" key="6">
    <source>
        <dbReference type="SAM" id="MobiDB-lite"/>
    </source>
</evidence>
<proteinExistence type="predicted"/>
<accession>A0A512E343</accession>
<dbReference type="Gene3D" id="3.40.50.1390">
    <property type="entry name" value="Resolvase, N-terminal catalytic domain"/>
    <property type="match status" value="1"/>
</dbReference>
<dbReference type="CDD" id="cd00338">
    <property type="entry name" value="Ser_Recombinase"/>
    <property type="match status" value="1"/>
</dbReference>
<evidence type="ECO:0000256" key="1">
    <source>
        <dbReference type="ARBA" id="ARBA00022908"/>
    </source>
</evidence>
<dbReference type="EMBL" id="BJYZ01000064">
    <property type="protein sequence ID" value="GEO43151.1"/>
    <property type="molecule type" value="Genomic_DNA"/>
</dbReference>
<dbReference type="Gene3D" id="3.90.1750.20">
    <property type="entry name" value="Putative Large Serine Recombinase, Chain B, Domain 2"/>
    <property type="match status" value="1"/>
</dbReference>
<sequence length="563" mass="63445">MLLCHAAIYARVSSEHQAEGGTIASQIAALEARLAQDGLQVTPDHRFVDDGYSGSTLKRPGLERLRDAVASGLVDRLYVHSPDRLARRYAYQVLLIDEFRRSGVEVVLLNRPLGQSPEDDLLLQVQGMIAEYERAKILERSRRGKRHAAHAGSVSVLSAAPYGYRYVDRHAGGGVARYEVVEEQAAVVRRIFHWMGVDRLGIREICLRLERSRQPSPTGRPRWASSTLGDMLKNPAYMGAAAFGKTRAGPAPARLRPRRGEPEHPKVDGGTYNAPAQDRVTVPVPAIVDPALFEAVQAQLAENRLRHRRAPAGQRHLLQGLVVCKLCGYAYYGKTVYPRSRGGERREYPYYRCSGSDAYRFGGQRVCTNAQVRADHLNAAVWREVERLLNDPHRLAAEYERRLDQVRDGSPEQIDLAALEAQVAKLKRGIERLIDSYAEGVIDKGEFEPRLVGFRQRLGGLEERRRALFDRTSLETTLTLLVGRLEDFAGHVRNKLEAFDWHQRRDLIRLLVKRVEIDHTDITVVFRVTPLPDGHDPDIGNRILQIVRGVRTRRLNQSMTAAR</sequence>
<keyword evidence="2" id="KW-0238">DNA-binding</keyword>
<dbReference type="Pfam" id="PF13408">
    <property type="entry name" value="Zn_ribbon_recom"/>
    <property type="match status" value="1"/>
</dbReference>
<dbReference type="PANTHER" id="PTHR30461">
    <property type="entry name" value="DNA-INVERTASE FROM LAMBDOID PROPHAGE"/>
    <property type="match status" value="1"/>
</dbReference>
<dbReference type="InterPro" id="IPR006118">
    <property type="entry name" value="Recombinase_CS"/>
</dbReference>
<keyword evidence="1" id="KW-0229">DNA integration</keyword>
<dbReference type="PANTHER" id="PTHR30461:SF23">
    <property type="entry name" value="DNA RECOMBINASE-RELATED"/>
    <property type="match status" value="1"/>
</dbReference>
<feature type="compositionally biased region" description="Basic and acidic residues" evidence="6">
    <location>
        <begin position="258"/>
        <end position="267"/>
    </location>
</feature>
<evidence type="ECO:0000313" key="10">
    <source>
        <dbReference type="Proteomes" id="UP000321523"/>
    </source>
</evidence>
<dbReference type="AlphaFoldDB" id="A0A512E343"/>
<dbReference type="Proteomes" id="UP000321523">
    <property type="component" value="Unassembled WGS sequence"/>
</dbReference>
<feature type="active site" description="O-(5'-phospho-DNA)-serine intermediate" evidence="4 5">
    <location>
        <position position="13"/>
    </location>
</feature>
<dbReference type="RefSeq" id="WP_044436889.1">
    <property type="nucleotide sequence ID" value="NZ_BJYZ01000064.1"/>
</dbReference>
<evidence type="ECO:0000259" key="8">
    <source>
        <dbReference type="PROSITE" id="PS51737"/>
    </source>
</evidence>
<dbReference type="GO" id="GO:0003677">
    <property type="term" value="F:DNA binding"/>
    <property type="evidence" value="ECO:0007669"/>
    <property type="project" value="UniProtKB-KW"/>
</dbReference>
<evidence type="ECO:0000256" key="5">
    <source>
        <dbReference type="PROSITE-ProRule" id="PRU10137"/>
    </source>
</evidence>
<reference evidence="9 10" key="1">
    <citation type="submission" date="2019-07" db="EMBL/GenBank/DDBJ databases">
        <title>Whole genome shotgun sequence of Skermanella aerolata NBRC 106429.</title>
        <authorList>
            <person name="Hosoyama A."/>
            <person name="Uohara A."/>
            <person name="Ohji S."/>
            <person name="Ichikawa N."/>
        </authorList>
    </citation>
    <scope>NUCLEOTIDE SEQUENCE [LARGE SCALE GENOMIC DNA]</scope>
    <source>
        <strain evidence="9 10">NBRC 106429</strain>
    </source>
</reference>
<dbReference type="SUPFAM" id="SSF53041">
    <property type="entry name" value="Resolvase-like"/>
    <property type="match status" value="1"/>
</dbReference>
<organism evidence="9 10">
    <name type="scientific">Skermanella aerolata</name>
    <dbReference type="NCBI Taxonomy" id="393310"/>
    <lineage>
        <taxon>Bacteria</taxon>
        <taxon>Pseudomonadati</taxon>
        <taxon>Pseudomonadota</taxon>
        <taxon>Alphaproteobacteria</taxon>
        <taxon>Rhodospirillales</taxon>
        <taxon>Azospirillaceae</taxon>
        <taxon>Skermanella</taxon>
    </lineage>
</organism>
<evidence type="ECO:0000313" key="9">
    <source>
        <dbReference type="EMBL" id="GEO43151.1"/>
    </source>
</evidence>
<dbReference type="InterPro" id="IPR038109">
    <property type="entry name" value="DNA_bind_recomb_sf"/>
</dbReference>
<keyword evidence="3" id="KW-0233">DNA recombination</keyword>
<protein>
    <submittedName>
        <fullName evidence="9">DNA recombinase</fullName>
    </submittedName>
</protein>
<gene>
    <name evidence="9" type="ORF">SAE02_72990</name>
</gene>
<dbReference type="SMART" id="SM00857">
    <property type="entry name" value="Resolvase"/>
    <property type="match status" value="1"/>
</dbReference>
<dbReference type="GO" id="GO:0015074">
    <property type="term" value="P:DNA integration"/>
    <property type="evidence" value="ECO:0007669"/>
    <property type="project" value="UniProtKB-KW"/>
</dbReference>
<name>A0A512E343_9PROT</name>
<keyword evidence="10" id="KW-1185">Reference proteome</keyword>
<dbReference type="InterPro" id="IPR050639">
    <property type="entry name" value="SSR_resolvase"/>
</dbReference>
<evidence type="ECO:0000256" key="3">
    <source>
        <dbReference type="ARBA" id="ARBA00023172"/>
    </source>
</evidence>
<feature type="domain" description="Recombinase" evidence="8">
    <location>
        <begin position="161"/>
        <end position="306"/>
    </location>
</feature>